<protein>
    <submittedName>
        <fullName evidence="1">Uncharacterized protein</fullName>
    </submittedName>
</protein>
<reference evidence="1 2" key="1">
    <citation type="journal article" date="2007" name="Genome Res.">
        <title>Genome characteristics of facultatively symbiotic Frankia sp. strains reflect host range and host plant biogeography.</title>
        <authorList>
            <person name="Normand P."/>
            <person name="Lapierre P."/>
            <person name="Tisa L.S."/>
            <person name="Gogarten J.P."/>
            <person name="Alloisio N."/>
            <person name="Bagnarol E."/>
            <person name="Bassi C.A."/>
            <person name="Berry A.M."/>
            <person name="Bickhart D.M."/>
            <person name="Choisne N."/>
            <person name="Couloux A."/>
            <person name="Cournoyer B."/>
            <person name="Cruveiller S."/>
            <person name="Daubin V."/>
            <person name="Demange N."/>
            <person name="Francino M.P."/>
            <person name="Goltsman E."/>
            <person name="Huang Y."/>
            <person name="Kopp O.R."/>
            <person name="Labarre L."/>
            <person name="Lapidus A."/>
            <person name="Lavire C."/>
            <person name="Marechal J."/>
            <person name="Martinez M."/>
            <person name="Mastronunzio J.E."/>
            <person name="Mullin B.C."/>
            <person name="Niemann J."/>
            <person name="Pujic P."/>
            <person name="Rawnsley T."/>
            <person name="Rouy Z."/>
            <person name="Schenowitz C."/>
            <person name="Sellstedt A."/>
            <person name="Tavares F."/>
            <person name="Tomkins J.P."/>
            <person name="Vallenet D."/>
            <person name="Valverde C."/>
            <person name="Wall L.G."/>
            <person name="Wang Y."/>
            <person name="Medigue C."/>
            <person name="Benson D.R."/>
        </authorList>
    </citation>
    <scope>NUCLEOTIDE SEQUENCE [LARGE SCALE GENOMIC DNA]</scope>
    <source>
        <strain evidence="2">DSM 45818 / CECT 9043 / CcI3</strain>
    </source>
</reference>
<keyword evidence="2" id="KW-1185">Reference proteome</keyword>
<dbReference type="STRING" id="106370.Francci3_1901"/>
<evidence type="ECO:0000313" key="2">
    <source>
        <dbReference type="Proteomes" id="UP000001937"/>
    </source>
</evidence>
<gene>
    <name evidence="1" type="ordered locus">Francci3_1901</name>
</gene>
<accession>Q2JBR5</accession>
<sequence>MRSAQPRGGGSVGVIRVEPYGGRDFDVEVAEETSPGVRGLSFNYRVRVDDKVLTAVGLSPDDVPGLIALVRASFAFLLAREPAGSILPTFELSEITRYFPSYPAEIAGSVPR</sequence>
<dbReference type="Proteomes" id="UP000001937">
    <property type="component" value="Chromosome"/>
</dbReference>
<name>Q2JBR5_FRACC</name>
<dbReference type="AlphaFoldDB" id="Q2JBR5"/>
<dbReference type="EMBL" id="CP000249">
    <property type="protein sequence ID" value="ABD11277.1"/>
    <property type="molecule type" value="Genomic_DNA"/>
</dbReference>
<organism evidence="1 2">
    <name type="scientific">Frankia casuarinae (strain DSM 45818 / CECT 9043 / HFP020203 / CcI3)</name>
    <dbReference type="NCBI Taxonomy" id="106370"/>
    <lineage>
        <taxon>Bacteria</taxon>
        <taxon>Bacillati</taxon>
        <taxon>Actinomycetota</taxon>
        <taxon>Actinomycetes</taxon>
        <taxon>Frankiales</taxon>
        <taxon>Frankiaceae</taxon>
        <taxon>Frankia</taxon>
    </lineage>
</organism>
<proteinExistence type="predicted"/>
<dbReference type="HOGENOM" id="CLU_2355608_0_0_11"/>
<evidence type="ECO:0000313" key="1">
    <source>
        <dbReference type="EMBL" id="ABD11277.1"/>
    </source>
</evidence>
<dbReference type="KEGG" id="fra:Francci3_1901"/>